<reference evidence="1" key="1">
    <citation type="submission" date="2019-08" db="EMBL/GenBank/DDBJ databases">
        <authorList>
            <person name="Kucharzyk K."/>
            <person name="Murdoch R.W."/>
            <person name="Higgins S."/>
            <person name="Loffler F."/>
        </authorList>
    </citation>
    <scope>NUCLEOTIDE SEQUENCE</scope>
</reference>
<dbReference type="AlphaFoldDB" id="A0A645C035"/>
<proteinExistence type="predicted"/>
<dbReference type="EMBL" id="VSSQ01023815">
    <property type="protein sequence ID" value="MPM70962.1"/>
    <property type="molecule type" value="Genomic_DNA"/>
</dbReference>
<gene>
    <name evidence="1" type="ORF">SDC9_117925</name>
</gene>
<name>A0A645C035_9ZZZZ</name>
<organism evidence="1">
    <name type="scientific">bioreactor metagenome</name>
    <dbReference type="NCBI Taxonomy" id="1076179"/>
    <lineage>
        <taxon>unclassified sequences</taxon>
        <taxon>metagenomes</taxon>
        <taxon>ecological metagenomes</taxon>
    </lineage>
</organism>
<evidence type="ECO:0000313" key="1">
    <source>
        <dbReference type="EMBL" id="MPM70962.1"/>
    </source>
</evidence>
<accession>A0A645C035</accession>
<comment type="caution">
    <text evidence="1">The sequence shown here is derived from an EMBL/GenBank/DDBJ whole genome shotgun (WGS) entry which is preliminary data.</text>
</comment>
<protein>
    <submittedName>
        <fullName evidence="1">Uncharacterized protein</fullName>
    </submittedName>
</protein>
<sequence length="304" mass="35238">MKKIFFHNASLVLILLLFQAGKLHSQTILPGTGEESGKEHRIYNFHSLQSANTGNPNGVRKTTRGFLTDSKYYFLYYPSFLIDNPARSLQLTIDAFHSIDASASKLFDPNDLSENINIFLPLWAVLYANDDQADRSSHKFAFGLICAGKYDEAQKMLLENVEKKQSYGTLVLLGLLSMRDKSLFKYLKEAYLQSPAKTIIMINYLACNVQIDVLDVNEWDFLDAYIKLFLTDEELFRTTELSDILLHRLSELVRQKYFDHKTDQTLQEDNPQEVELRNFRVLMTELSQKRFQKRINNPMQLLNK</sequence>